<dbReference type="Gene3D" id="1.20.140.10">
    <property type="entry name" value="Butyryl-CoA Dehydrogenase, subunit A, domain 3"/>
    <property type="match status" value="1"/>
</dbReference>
<dbReference type="InterPro" id="IPR036250">
    <property type="entry name" value="AcylCo_DH-like_C"/>
</dbReference>
<dbReference type="Proteomes" id="UP001257948">
    <property type="component" value="Unassembled WGS sequence"/>
</dbReference>
<dbReference type="PANTHER" id="PTHR48083">
    <property type="entry name" value="MEDIUM-CHAIN SPECIFIC ACYL-COA DEHYDROGENASE, MITOCHONDRIAL-RELATED"/>
    <property type="match status" value="1"/>
</dbReference>
<dbReference type="Gene3D" id="2.40.110.10">
    <property type="entry name" value="Butyryl-CoA Dehydrogenase, subunit A, domain 2"/>
    <property type="match status" value="1"/>
</dbReference>
<dbReference type="PIRSF" id="PIRSF016578">
    <property type="entry name" value="HsaA"/>
    <property type="match status" value="1"/>
</dbReference>
<comment type="caution">
    <text evidence="3">The sequence shown here is derived from an EMBL/GenBank/DDBJ whole genome shotgun (WGS) entry which is preliminary data.</text>
</comment>
<feature type="domain" description="Acyl-CoA dehydrogenase C-terminal" evidence="2">
    <location>
        <begin position="220"/>
        <end position="345"/>
    </location>
</feature>
<dbReference type="Pfam" id="PF08028">
    <property type="entry name" value="Acyl-CoA_dh_2"/>
    <property type="match status" value="1"/>
</dbReference>
<sequence length="372" mass="38143">MPPTSATATAAAHAQAADREGRLAPEVVAALTATGLARHFVPRRWGGTQGTFTALLHEVAALGEACTSAAWVGMLWAAHGRFAALLPEEGQRELWGADPDVRIAAALMPPAGRAEPAPDGWQLTGSWGCVSGVGSAQWVLVAAPAGDGETRVFAVPGAAVDVLDTWDATGLRGTGSHTAVVRDAFVPHELSFPIAELVRGATAPGRPRCHTAPAQLAGGLMFCAPALGAARRALAVWSQWAASKAPGSGRPQYDSAAVRETLAVASAHIDAAGLLLERAAHRADTEPVTPALVTGNQRDAAVAAGLLADAVDRLFRTGGAHIRDASGELTRLWRDVHTVASHGVLRLEPVAAAYASTALAAADRASTASRSA</sequence>
<dbReference type="Gene3D" id="1.10.540.10">
    <property type="entry name" value="Acyl-CoA dehydrogenase/oxidase, N-terminal domain"/>
    <property type="match status" value="1"/>
</dbReference>
<dbReference type="InterPro" id="IPR013107">
    <property type="entry name" value="Acyl-CoA_DH_C"/>
</dbReference>
<proteinExistence type="predicted"/>
<dbReference type="InterPro" id="IPR009100">
    <property type="entry name" value="AcylCoA_DH/oxidase_NM_dom_sf"/>
</dbReference>
<evidence type="ECO:0000313" key="4">
    <source>
        <dbReference type="Proteomes" id="UP001257948"/>
    </source>
</evidence>
<dbReference type="InterPro" id="IPR050741">
    <property type="entry name" value="Acyl-CoA_dehydrogenase"/>
</dbReference>
<dbReference type="InterPro" id="IPR037069">
    <property type="entry name" value="AcylCoA_DH/ox_N_sf"/>
</dbReference>
<name>A0ABU3M6C4_9ACTN</name>
<dbReference type="EMBL" id="JAVTLL010000034">
    <property type="protein sequence ID" value="MDT7846352.1"/>
    <property type="molecule type" value="Genomic_DNA"/>
</dbReference>
<evidence type="ECO:0000259" key="2">
    <source>
        <dbReference type="Pfam" id="PF08028"/>
    </source>
</evidence>
<organism evidence="3 4">
    <name type="scientific">Streptomyces justiciae</name>
    <dbReference type="NCBI Taxonomy" id="2780140"/>
    <lineage>
        <taxon>Bacteria</taxon>
        <taxon>Bacillati</taxon>
        <taxon>Actinomycetota</taxon>
        <taxon>Actinomycetes</taxon>
        <taxon>Kitasatosporales</taxon>
        <taxon>Streptomycetaceae</taxon>
        <taxon>Streptomyces</taxon>
    </lineage>
</organism>
<dbReference type="RefSeq" id="WP_314206702.1">
    <property type="nucleotide sequence ID" value="NZ_JAVTLL010000034.1"/>
</dbReference>
<gene>
    <name evidence="3" type="ORF">RQC66_37110</name>
</gene>
<dbReference type="InterPro" id="IPR046373">
    <property type="entry name" value="Acyl-CoA_Oxase/DH_mid-dom_sf"/>
</dbReference>
<dbReference type="SUPFAM" id="SSF47203">
    <property type="entry name" value="Acyl-CoA dehydrogenase C-terminal domain-like"/>
    <property type="match status" value="1"/>
</dbReference>
<reference evidence="4" key="1">
    <citation type="submission" date="2023-07" db="EMBL/GenBank/DDBJ databases">
        <title>Draft genome sequence of the endophytic actinobacterium Streptomyces justiciae WPN32, a potential antibiotic producer.</title>
        <authorList>
            <person name="Yasawong M."/>
            <person name="Pana W."/>
            <person name="Ganta P."/>
            <person name="Santapan N."/>
            <person name="Songngamsuk T."/>
            <person name="Phatcharaharikarn M."/>
            <person name="Kerdtoob S."/>
            <person name="Nantapong N."/>
        </authorList>
    </citation>
    <scope>NUCLEOTIDE SEQUENCE [LARGE SCALE GENOMIC DNA]</scope>
    <source>
        <strain evidence="4">WPN32</strain>
    </source>
</reference>
<keyword evidence="1" id="KW-0560">Oxidoreductase</keyword>
<dbReference type="PANTHER" id="PTHR48083:SF19">
    <property type="entry name" value="FLAVIN-DEPENDENT MONOOXYGENASE, OXYGENASE SUBUNIT HSAA"/>
    <property type="match status" value="1"/>
</dbReference>
<keyword evidence="4" id="KW-1185">Reference proteome</keyword>
<accession>A0ABU3M6C4</accession>
<evidence type="ECO:0000256" key="1">
    <source>
        <dbReference type="ARBA" id="ARBA00023002"/>
    </source>
</evidence>
<evidence type="ECO:0000313" key="3">
    <source>
        <dbReference type="EMBL" id="MDT7846352.1"/>
    </source>
</evidence>
<protein>
    <submittedName>
        <fullName evidence="3">Acyl-CoA dehydrogenase family protein</fullName>
    </submittedName>
</protein>
<dbReference type="SUPFAM" id="SSF56645">
    <property type="entry name" value="Acyl-CoA dehydrogenase NM domain-like"/>
    <property type="match status" value="1"/>
</dbReference>